<feature type="region of interest" description="Disordered" evidence="1">
    <location>
        <begin position="398"/>
        <end position="428"/>
    </location>
</feature>
<keyword evidence="3" id="KW-1185">Reference proteome</keyword>
<dbReference type="Proteomes" id="UP000092993">
    <property type="component" value="Unassembled WGS sequence"/>
</dbReference>
<dbReference type="GO" id="GO:1990023">
    <property type="term" value="C:mitotic spindle midzone"/>
    <property type="evidence" value="ECO:0007669"/>
    <property type="project" value="TreeGrafter"/>
</dbReference>
<dbReference type="PANTHER" id="PTHR19321:SF41">
    <property type="entry name" value="FASCETTO-RELATED"/>
    <property type="match status" value="1"/>
</dbReference>
<dbReference type="GO" id="GO:0005737">
    <property type="term" value="C:cytoplasm"/>
    <property type="evidence" value="ECO:0007669"/>
    <property type="project" value="TreeGrafter"/>
</dbReference>
<evidence type="ECO:0000256" key="1">
    <source>
        <dbReference type="SAM" id="MobiDB-lite"/>
    </source>
</evidence>
<comment type="caution">
    <text evidence="2">The sequence shown here is derived from an EMBL/GenBank/DDBJ whole genome shotgun (WGS) entry which is preliminary data.</text>
</comment>
<gene>
    <name evidence="2" type="primary">ase1</name>
    <name evidence="2" type="ORF">A0H81_01923</name>
</gene>
<evidence type="ECO:0000313" key="3">
    <source>
        <dbReference type="Proteomes" id="UP000092993"/>
    </source>
</evidence>
<protein>
    <submittedName>
        <fullName evidence="2">Anaphase spindle elongation protein 1</fullName>
    </submittedName>
</protein>
<feature type="compositionally biased region" description="Polar residues" evidence="1">
    <location>
        <begin position="405"/>
        <end position="415"/>
    </location>
</feature>
<feature type="compositionally biased region" description="Pro residues" evidence="1">
    <location>
        <begin position="1"/>
        <end position="10"/>
    </location>
</feature>
<feature type="compositionally biased region" description="Polar residues" evidence="1">
    <location>
        <begin position="11"/>
        <end position="22"/>
    </location>
</feature>
<organism evidence="2 3">
    <name type="scientific">Grifola frondosa</name>
    <name type="common">Maitake</name>
    <name type="synonym">Polyporus frondosus</name>
    <dbReference type="NCBI Taxonomy" id="5627"/>
    <lineage>
        <taxon>Eukaryota</taxon>
        <taxon>Fungi</taxon>
        <taxon>Dikarya</taxon>
        <taxon>Basidiomycota</taxon>
        <taxon>Agaricomycotina</taxon>
        <taxon>Agaricomycetes</taxon>
        <taxon>Polyporales</taxon>
        <taxon>Grifolaceae</taxon>
        <taxon>Grifola</taxon>
    </lineage>
</organism>
<dbReference type="GO" id="GO:0008017">
    <property type="term" value="F:microtubule binding"/>
    <property type="evidence" value="ECO:0007669"/>
    <property type="project" value="InterPro"/>
</dbReference>
<dbReference type="Pfam" id="PF03999">
    <property type="entry name" value="MAP65_ASE1"/>
    <property type="match status" value="1"/>
</dbReference>
<dbReference type="Gene3D" id="1.20.58.1520">
    <property type="match status" value="1"/>
</dbReference>
<name>A0A1C7MN39_GRIFR</name>
<dbReference type="PANTHER" id="PTHR19321">
    <property type="entry name" value="PROTEIN REGULATOR OF CYTOKINESIS 1 PRC1-RELATED"/>
    <property type="match status" value="1"/>
</dbReference>
<dbReference type="InterPro" id="IPR007145">
    <property type="entry name" value="MAP65_Ase1_PRC1"/>
</dbReference>
<dbReference type="AlphaFoldDB" id="A0A1C7MN39"/>
<feature type="region of interest" description="Disordered" evidence="1">
    <location>
        <begin position="1"/>
        <end position="48"/>
    </location>
</feature>
<evidence type="ECO:0000313" key="2">
    <source>
        <dbReference type="EMBL" id="OBZ78270.1"/>
    </source>
</evidence>
<dbReference type="OrthoDB" id="642895at2759"/>
<reference evidence="2 3" key="1">
    <citation type="submission" date="2016-03" db="EMBL/GenBank/DDBJ databases">
        <title>Whole genome sequencing of Grifola frondosa 9006-11.</title>
        <authorList>
            <person name="Min B."/>
            <person name="Park H."/>
            <person name="Kim J.-G."/>
            <person name="Cho H."/>
            <person name="Oh Y.-L."/>
            <person name="Kong W.-S."/>
            <person name="Choi I.-G."/>
        </authorList>
    </citation>
    <scope>NUCLEOTIDE SEQUENCE [LARGE SCALE GENOMIC DNA]</scope>
    <source>
        <strain evidence="2 3">9006-11</strain>
    </source>
</reference>
<dbReference type="EMBL" id="LUGG01000002">
    <property type="protein sequence ID" value="OBZ78270.1"/>
    <property type="molecule type" value="Genomic_DNA"/>
</dbReference>
<dbReference type="OMA" id="DECTIEY"/>
<dbReference type="GO" id="GO:0051256">
    <property type="term" value="P:mitotic spindle midzone assembly"/>
    <property type="evidence" value="ECO:0007669"/>
    <property type="project" value="TreeGrafter"/>
</dbReference>
<accession>A0A1C7MN39</accession>
<feature type="compositionally biased region" description="Low complexity" evidence="1">
    <location>
        <begin position="23"/>
        <end position="44"/>
    </location>
</feature>
<dbReference type="STRING" id="5627.A0A1C7MN39"/>
<proteinExistence type="predicted"/>
<sequence>MSSLAPPPLPRSTSSCSNRTAGSSSFDPFLSTSSFSMSTPTPASRAKPITPLLFVSVPEDPDEPSEVAYQRIFAQFVARMEEASDEDLSDANATAWLEGVDPTPGLMSWAESTRADLEDIKKQREAHIQAMYDQLEALWRRLGVSDADMDAFVESQRGSTEATVKAYEEELERMLELKRERMGTFVENARAEITKLWDELMVSAEEREDFAPFADDEHTEELLTIHEDEITRLKEERRLKGPLLTNIRKYFEICEDERELAAAASDQGRLLGRGPRDPGRLLREEKMRKRVTKEKPRLEQDLLVSIPTWESETGKVFLVHGESILQILMETVSAGDKENNNNKTKQGAGRFCPSRQDTIQCPFSVCANPHLGPQQSIATTHSVPSKQLRLGESTAAYNNAPRAPLSNSRGASSNRPPSPIRIAGKTPATISSLPRPVVAMPVPKLGTLQLGHGRVPSTRMNHGHNYHPYQAARARTASHTSSSYKHGAAPMNPSVVARKASRARRESFKPRPSVDETWAVGVGYSASDRRWAGAVKEEDEDF</sequence>